<dbReference type="InterPro" id="IPR036163">
    <property type="entry name" value="HMA_dom_sf"/>
</dbReference>
<feature type="transmembrane region" description="Helical" evidence="7">
    <location>
        <begin position="112"/>
        <end position="137"/>
    </location>
</feature>
<comment type="caution">
    <text evidence="9">The sequence shown here is derived from an EMBL/GenBank/DDBJ whole genome shotgun (WGS) entry which is preliminary data.</text>
</comment>
<keyword evidence="4 7" id="KW-0812">Transmembrane</keyword>
<dbReference type="Proteomes" id="UP000243525">
    <property type="component" value="Unassembled WGS sequence"/>
</dbReference>
<keyword evidence="6 7" id="KW-0472">Membrane</keyword>
<evidence type="ECO:0000256" key="4">
    <source>
        <dbReference type="ARBA" id="ARBA00022692"/>
    </source>
</evidence>
<dbReference type="SUPFAM" id="SSF55008">
    <property type="entry name" value="HMA, heavy metal-associated domain"/>
    <property type="match status" value="1"/>
</dbReference>
<feature type="transmembrane region" description="Helical" evidence="7">
    <location>
        <begin position="354"/>
        <end position="376"/>
    </location>
</feature>
<evidence type="ECO:0000256" key="2">
    <source>
        <dbReference type="ARBA" id="ARBA00006386"/>
    </source>
</evidence>
<dbReference type="InterPro" id="IPR005524">
    <property type="entry name" value="DUF318"/>
</dbReference>
<dbReference type="GO" id="GO:0005886">
    <property type="term" value="C:plasma membrane"/>
    <property type="evidence" value="ECO:0007669"/>
    <property type="project" value="UniProtKB-SubCell"/>
</dbReference>
<feature type="transmembrane region" description="Helical" evidence="7">
    <location>
        <begin position="283"/>
        <end position="305"/>
    </location>
</feature>
<proteinExistence type="inferred from homology"/>
<dbReference type="AlphaFoldDB" id="A0A2T5C4S8"/>
<dbReference type="Pfam" id="PF03773">
    <property type="entry name" value="ArsP_1"/>
    <property type="match status" value="1"/>
</dbReference>
<evidence type="ECO:0000256" key="3">
    <source>
        <dbReference type="ARBA" id="ARBA00022475"/>
    </source>
</evidence>
<dbReference type="PANTHER" id="PTHR34184">
    <property type="entry name" value="UPF0718 PROTEIN YCGR"/>
    <property type="match status" value="1"/>
</dbReference>
<dbReference type="RefSeq" id="WP_107821244.1">
    <property type="nucleotide sequence ID" value="NZ_OY782574.1"/>
</dbReference>
<reference evidence="9 10" key="1">
    <citation type="submission" date="2018-04" db="EMBL/GenBank/DDBJ databases">
        <title>Genomic Encyclopedia of Archaeal and Bacterial Type Strains, Phase II (KMG-II): from individual species to whole genera.</title>
        <authorList>
            <person name="Goeker M."/>
        </authorList>
    </citation>
    <scope>NUCLEOTIDE SEQUENCE [LARGE SCALE GENOMIC DNA]</scope>
    <source>
        <strain evidence="9 10">DSM 28823</strain>
    </source>
</reference>
<sequence>MKDFVLEYLNELVYLLNEMAPWLLLGLIFAGLLKVFFPQDKVQRYMGKPNAKSAVNASLLGIPMPLCSCGVIPTGISFFRNGASKGATNSFLISTPQTGVDSIFATYSMLGWVFAILRPIVAFLTGIVGGILTNILVKEKPTPKVASKPAFTGFAMARPSAQAEVRSLLSAAPQARTKPSNGASCNDASCGCHDDKPKGNAFVQATHYAFIELLQDIAKWLIIGFLLAALIAVILPNDFFTRFQGLGFLEILVILAASVPIYICATGSIPIAAVLLLKGVSPGAALVFLMAGPATNMATISVIGNTMGRKSLLVYLGTIIGGATLFGLLINWLIPADFILNQVMHIHSGEHEMLPQWLQISSSVVLIGSLILGYFYQRFEKNKQKTSTMALKTLKVEGMTCSHCEASITRNLMKLDGIDEVVADKNSSEVKVSGQKIDLKAIEKVVEEIGYHYKGEI</sequence>
<feature type="transmembrane region" description="Helical" evidence="7">
    <location>
        <begin position="217"/>
        <end position="235"/>
    </location>
</feature>
<dbReference type="Gene3D" id="3.30.70.100">
    <property type="match status" value="1"/>
</dbReference>
<evidence type="ECO:0000259" key="8">
    <source>
        <dbReference type="PROSITE" id="PS50846"/>
    </source>
</evidence>
<name>A0A2T5C4S8_9BACT</name>
<dbReference type="NCBIfam" id="NF033936">
    <property type="entry name" value="CuZnOut_SO0444"/>
    <property type="match status" value="1"/>
</dbReference>
<gene>
    <name evidence="9" type="ORF">C8N47_103157</name>
</gene>
<dbReference type="EMBL" id="QAAD01000003">
    <property type="protein sequence ID" value="PTN09860.1"/>
    <property type="molecule type" value="Genomic_DNA"/>
</dbReference>
<accession>A0A2T5C4S8</accession>
<evidence type="ECO:0000256" key="1">
    <source>
        <dbReference type="ARBA" id="ARBA00004651"/>
    </source>
</evidence>
<keyword evidence="10" id="KW-1185">Reference proteome</keyword>
<feature type="transmembrane region" description="Helical" evidence="7">
    <location>
        <begin position="312"/>
        <end position="334"/>
    </location>
</feature>
<protein>
    <recommendedName>
        <fullName evidence="8">HMA domain-containing protein</fullName>
    </recommendedName>
</protein>
<dbReference type="GO" id="GO:0046872">
    <property type="term" value="F:metal ion binding"/>
    <property type="evidence" value="ECO:0007669"/>
    <property type="project" value="InterPro"/>
</dbReference>
<evidence type="ECO:0000313" key="10">
    <source>
        <dbReference type="Proteomes" id="UP000243525"/>
    </source>
</evidence>
<evidence type="ECO:0000256" key="6">
    <source>
        <dbReference type="ARBA" id="ARBA00023136"/>
    </source>
</evidence>
<evidence type="ECO:0000256" key="5">
    <source>
        <dbReference type="ARBA" id="ARBA00022989"/>
    </source>
</evidence>
<keyword evidence="3" id="KW-1003">Cell membrane</keyword>
<dbReference type="PANTHER" id="PTHR34184:SF4">
    <property type="entry name" value="UPF0718 PROTEIN YCGR"/>
    <property type="match status" value="1"/>
</dbReference>
<feature type="domain" description="HMA" evidence="8">
    <location>
        <begin position="390"/>
        <end position="454"/>
    </location>
</feature>
<dbReference type="Pfam" id="PF00403">
    <property type="entry name" value="HMA"/>
    <property type="match status" value="1"/>
</dbReference>
<evidence type="ECO:0000256" key="7">
    <source>
        <dbReference type="SAM" id="Phobius"/>
    </source>
</evidence>
<comment type="subcellular location">
    <subcellularLocation>
        <location evidence="1">Cell membrane</location>
        <topology evidence="1">Multi-pass membrane protein</topology>
    </subcellularLocation>
</comment>
<feature type="transmembrane region" description="Helical" evidence="7">
    <location>
        <begin position="20"/>
        <end position="37"/>
    </location>
</feature>
<organism evidence="9 10">
    <name type="scientific">Mangrovibacterium marinum</name>
    <dbReference type="NCBI Taxonomy" id="1639118"/>
    <lineage>
        <taxon>Bacteria</taxon>
        <taxon>Pseudomonadati</taxon>
        <taxon>Bacteroidota</taxon>
        <taxon>Bacteroidia</taxon>
        <taxon>Marinilabiliales</taxon>
        <taxon>Prolixibacteraceae</taxon>
        <taxon>Mangrovibacterium</taxon>
    </lineage>
</organism>
<dbReference type="InterPro" id="IPR052923">
    <property type="entry name" value="UPF0718"/>
</dbReference>
<evidence type="ECO:0000313" key="9">
    <source>
        <dbReference type="EMBL" id="PTN09860.1"/>
    </source>
</evidence>
<dbReference type="OrthoDB" id="9770315at2"/>
<dbReference type="InterPro" id="IPR006121">
    <property type="entry name" value="HMA_dom"/>
</dbReference>
<dbReference type="CDD" id="cd00371">
    <property type="entry name" value="HMA"/>
    <property type="match status" value="1"/>
</dbReference>
<keyword evidence="5 7" id="KW-1133">Transmembrane helix</keyword>
<feature type="transmembrane region" description="Helical" evidence="7">
    <location>
        <begin position="247"/>
        <end position="277"/>
    </location>
</feature>
<dbReference type="PROSITE" id="PS50846">
    <property type="entry name" value="HMA_2"/>
    <property type="match status" value="1"/>
</dbReference>
<comment type="similarity">
    <text evidence="2">Belongs to the UPF0718 family.</text>
</comment>